<accession>A0ACC3BQH7</accession>
<dbReference type="Proteomes" id="UP000798662">
    <property type="component" value="Chromosome 1"/>
</dbReference>
<gene>
    <name evidence="1" type="ORF">I4F81_002466</name>
</gene>
<sequence>MAFVSSFAGVSSGGIAGVLSRTFFPKSGFNAPEAIKPADIAKDVEALNSASVKGAIQKLASYRDAATALRKDFKADPQLAVGAKARALFTISDLRNVLNEVDSIFDEDSQKETDRVVRRIIQDVEELETSAAVRPGTPRSPKKVDRVERWFEKLDSDFERLLSFVQ</sequence>
<evidence type="ECO:0000313" key="1">
    <source>
        <dbReference type="EMBL" id="KAK1859873.1"/>
    </source>
</evidence>
<proteinExistence type="predicted"/>
<protein>
    <submittedName>
        <fullName evidence="1">Uncharacterized protein</fullName>
    </submittedName>
</protein>
<dbReference type="EMBL" id="CM020618">
    <property type="protein sequence ID" value="KAK1859873.1"/>
    <property type="molecule type" value="Genomic_DNA"/>
</dbReference>
<comment type="caution">
    <text evidence="1">The sequence shown here is derived from an EMBL/GenBank/DDBJ whole genome shotgun (WGS) entry which is preliminary data.</text>
</comment>
<keyword evidence="2" id="KW-1185">Reference proteome</keyword>
<organism evidence="1 2">
    <name type="scientific">Pyropia yezoensis</name>
    <name type="common">Susabi-nori</name>
    <name type="synonym">Porphyra yezoensis</name>
    <dbReference type="NCBI Taxonomy" id="2788"/>
    <lineage>
        <taxon>Eukaryota</taxon>
        <taxon>Rhodophyta</taxon>
        <taxon>Bangiophyceae</taxon>
        <taxon>Bangiales</taxon>
        <taxon>Bangiaceae</taxon>
        <taxon>Pyropia</taxon>
    </lineage>
</organism>
<evidence type="ECO:0000313" key="2">
    <source>
        <dbReference type="Proteomes" id="UP000798662"/>
    </source>
</evidence>
<name>A0ACC3BQH7_PYRYE</name>
<reference evidence="1" key="1">
    <citation type="submission" date="2019-11" db="EMBL/GenBank/DDBJ databases">
        <title>Nori genome reveals adaptations in red seaweeds to the harsh intertidal environment.</title>
        <authorList>
            <person name="Wang D."/>
            <person name="Mao Y."/>
        </authorList>
    </citation>
    <scope>NUCLEOTIDE SEQUENCE</scope>
    <source>
        <tissue evidence="1">Gametophyte</tissue>
    </source>
</reference>